<dbReference type="HOGENOM" id="CLU_615111_0_0_3"/>
<keyword evidence="2" id="KW-0964">Secreted</keyword>
<dbReference type="eggNOG" id="COG4447">
    <property type="taxonomic scope" value="Bacteria"/>
</dbReference>
<reference evidence="4" key="1">
    <citation type="journal article" date="2011" name="Proc. Natl. Acad. Sci. U.S.A.">
        <title>Genomic insights into the physiology and ecology of the marine filamentous cyanobacterium Lyngbya majuscula.</title>
        <authorList>
            <person name="Jones A.C."/>
            <person name="Monroe E.A."/>
            <person name="Podell S."/>
            <person name="Hess W.R."/>
            <person name="Klages S."/>
            <person name="Esquenazi E."/>
            <person name="Niessen S."/>
            <person name="Hoover H."/>
            <person name="Rothmann M."/>
            <person name="Lasken R.S."/>
            <person name="Yates J.R.III."/>
            <person name="Reinhardt R."/>
            <person name="Kube M."/>
            <person name="Burkart M.D."/>
            <person name="Allen E.E."/>
            <person name="Dorrestein P.C."/>
            <person name="Gerwick W.H."/>
            <person name="Gerwick L."/>
        </authorList>
    </citation>
    <scope>NUCLEOTIDE SEQUENCE [LARGE SCALE GENOMIC DNA]</scope>
    <source>
        <strain evidence="4">3L</strain>
    </source>
</reference>
<dbReference type="Gene3D" id="2.150.10.10">
    <property type="entry name" value="Serralysin-like metalloprotease, C-terminal"/>
    <property type="match status" value="1"/>
</dbReference>
<evidence type="ECO:0000313" key="3">
    <source>
        <dbReference type="EMBL" id="EGJ34052.1"/>
    </source>
</evidence>
<dbReference type="GO" id="GO:0005576">
    <property type="term" value="C:extracellular region"/>
    <property type="evidence" value="ECO:0007669"/>
    <property type="project" value="UniProtKB-SubCell"/>
</dbReference>
<dbReference type="EMBL" id="GL890840">
    <property type="protein sequence ID" value="EGJ34052.1"/>
    <property type="molecule type" value="Genomic_DNA"/>
</dbReference>
<keyword evidence="4" id="KW-1185">Reference proteome</keyword>
<dbReference type="PRINTS" id="PR00313">
    <property type="entry name" value="CABNDNGRPT"/>
</dbReference>
<dbReference type="AlphaFoldDB" id="F4XMZ3"/>
<dbReference type="SUPFAM" id="SSF51120">
    <property type="entry name" value="beta-Roll"/>
    <property type="match status" value="1"/>
</dbReference>
<accession>F4XMZ3</accession>
<evidence type="ECO:0000256" key="1">
    <source>
        <dbReference type="ARBA" id="ARBA00004613"/>
    </source>
</evidence>
<gene>
    <name evidence="3" type="ORF">LYNGBM3L_23170</name>
</gene>
<dbReference type="InterPro" id="IPR050557">
    <property type="entry name" value="RTX_toxin/Mannuronan_C5-epim"/>
</dbReference>
<dbReference type="Pfam" id="PF00353">
    <property type="entry name" value="HemolysinCabind"/>
    <property type="match status" value="2"/>
</dbReference>
<dbReference type="GO" id="GO:0005509">
    <property type="term" value="F:calcium ion binding"/>
    <property type="evidence" value="ECO:0007669"/>
    <property type="project" value="InterPro"/>
</dbReference>
<comment type="subcellular location">
    <subcellularLocation>
        <location evidence="1">Secreted</location>
    </subcellularLocation>
</comment>
<dbReference type="RefSeq" id="WP_008181120.1">
    <property type="nucleotide sequence ID" value="NZ_GL890840.1"/>
</dbReference>
<dbReference type="InterPro" id="IPR011049">
    <property type="entry name" value="Serralysin-like_metalloprot_C"/>
</dbReference>
<evidence type="ECO:0000313" key="4">
    <source>
        <dbReference type="Proteomes" id="UP000003959"/>
    </source>
</evidence>
<dbReference type="PANTHER" id="PTHR38340">
    <property type="entry name" value="S-LAYER PROTEIN"/>
    <property type="match status" value="1"/>
</dbReference>
<organism evidence="3 4">
    <name type="scientific">Moorena producens 3L</name>
    <dbReference type="NCBI Taxonomy" id="489825"/>
    <lineage>
        <taxon>Bacteria</taxon>
        <taxon>Bacillati</taxon>
        <taxon>Cyanobacteriota</taxon>
        <taxon>Cyanophyceae</taxon>
        <taxon>Coleofasciculales</taxon>
        <taxon>Coleofasciculaceae</taxon>
        <taxon>Moorena</taxon>
    </lineage>
</organism>
<proteinExistence type="predicted"/>
<sequence length="445" mass="46057">MVSNDNFADRVLLNGTSVNTTGTNVSFTGELGEPDHAGISSPLNSGWWSWTAAADGIVTIDTFGSNYDTSLAVYTGSAVNSLTEIASNDDNGMTLQSAVRFTVSAGTTYQIAVDGFFSNTGLIDLNINLDEGTSMVSNDNFADRISLNGTSVSTTGNSLGFTGEPGEPDHAEVSSPLNSGWWSWTAAADGIVTIDTFGSNYDTTLAVYTGSAVNSLTEIASNDDDSMTFQSAVQFTVSAGTTYQIAVDGFSSTTGLIDLNINLDIDDTLISGTSNDDTLFGTVENDQIEGLAGNDTIFGSEGINTLLGGDGNDLIYGGSQLDVIRGGSGNDTIFASEGNNEIFGDAGDDIIYSGSGNDFINSGSGNDTLWLGGGEDLIVLESGNGFDTINNFQLGLTTFDAGDSDQLSIVDGANGAEISSGGDLLAVVRFTQATTLIDNLSEVFV</sequence>
<protein>
    <submittedName>
        <fullName evidence="3">Hemolysin-type calcium-binding repeat protein</fullName>
    </submittedName>
</protein>
<evidence type="ECO:0000256" key="2">
    <source>
        <dbReference type="ARBA" id="ARBA00022525"/>
    </source>
</evidence>
<dbReference type="InterPro" id="IPR001343">
    <property type="entry name" value="Hemolysn_Ca-bd"/>
</dbReference>
<dbReference type="Gene3D" id="2.60.120.380">
    <property type="match status" value="2"/>
</dbReference>
<dbReference type="PANTHER" id="PTHR38340:SF1">
    <property type="entry name" value="S-LAYER PROTEIN"/>
    <property type="match status" value="1"/>
</dbReference>
<dbReference type="Proteomes" id="UP000003959">
    <property type="component" value="Unassembled WGS sequence"/>
</dbReference>
<dbReference type="eggNOG" id="COG2931">
    <property type="taxonomic scope" value="Bacteria"/>
</dbReference>
<dbReference type="OrthoDB" id="468607at2"/>
<name>F4XMZ3_9CYAN</name>